<proteinExistence type="predicted"/>
<reference evidence="2 3" key="1">
    <citation type="journal article" date="2016" name="Nat. Commun.">
        <title>Thousands of microbial genomes shed light on interconnected biogeochemical processes in an aquifer system.</title>
        <authorList>
            <person name="Anantharaman K."/>
            <person name="Brown C.T."/>
            <person name="Hug L.A."/>
            <person name="Sharon I."/>
            <person name="Castelle C.J."/>
            <person name="Probst A.J."/>
            <person name="Thomas B.C."/>
            <person name="Singh A."/>
            <person name="Wilkins M.J."/>
            <person name="Karaoz U."/>
            <person name="Brodie E.L."/>
            <person name="Williams K.H."/>
            <person name="Hubbard S.S."/>
            <person name="Banfield J.F."/>
        </authorList>
    </citation>
    <scope>NUCLEOTIDE SEQUENCE [LARGE SCALE GENOMIC DNA]</scope>
</reference>
<organism evidence="2 3">
    <name type="scientific">Candidatus Yanofskybacteria bacterium RIFCSPLOWO2_01_FULL_49_25</name>
    <dbReference type="NCBI Taxonomy" id="1802701"/>
    <lineage>
        <taxon>Bacteria</taxon>
        <taxon>Candidatus Yanofskyibacteriota</taxon>
    </lineage>
</organism>
<name>A0A1F8GZS0_9BACT</name>
<evidence type="ECO:0000313" key="2">
    <source>
        <dbReference type="EMBL" id="OGN29969.1"/>
    </source>
</evidence>
<protein>
    <recommendedName>
        <fullName evidence="4">Glycosyl transferase family 1 domain-containing protein</fullName>
    </recommendedName>
</protein>
<dbReference type="EMBL" id="MGKP01000001">
    <property type="protein sequence ID" value="OGN29969.1"/>
    <property type="molecule type" value="Genomic_DNA"/>
</dbReference>
<dbReference type="AlphaFoldDB" id="A0A1F8GZS0"/>
<keyword evidence="1" id="KW-0808">Transferase</keyword>
<comment type="caution">
    <text evidence="2">The sequence shown here is derived from an EMBL/GenBank/DDBJ whole genome shotgun (WGS) entry which is preliminary data.</text>
</comment>
<evidence type="ECO:0000256" key="1">
    <source>
        <dbReference type="ARBA" id="ARBA00022679"/>
    </source>
</evidence>
<dbReference type="GO" id="GO:0009103">
    <property type="term" value="P:lipopolysaccharide biosynthetic process"/>
    <property type="evidence" value="ECO:0007669"/>
    <property type="project" value="TreeGrafter"/>
</dbReference>
<dbReference type="Pfam" id="PF13692">
    <property type="entry name" value="Glyco_trans_1_4"/>
    <property type="match status" value="1"/>
</dbReference>
<dbReference type="CDD" id="cd03801">
    <property type="entry name" value="GT4_PimA-like"/>
    <property type="match status" value="1"/>
</dbReference>
<dbReference type="SUPFAM" id="SSF53756">
    <property type="entry name" value="UDP-Glycosyltransferase/glycogen phosphorylase"/>
    <property type="match status" value="1"/>
</dbReference>
<accession>A0A1F8GZS0</accession>
<dbReference type="PANTHER" id="PTHR46401">
    <property type="entry name" value="GLYCOSYLTRANSFERASE WBBK-RELATED"/>
    <property type="match status" value="1"/>
</dbReference>
<evidence type="ECO:0000313" key="3">
    <source>
        <dbReference type="Proteomes" id="UP000179047"/>
    </source>
</evidence>
<evidence type="ECO:0008006" key="4">
    <source>
        <dbReference type="Google" id="ProtNLM"/>
    </source>
</evidence>
<dbReference type="Gene3D" id="3.40.50.2000">
    <property type="entry name" value="Glycogen Phosphorylase B"/>
    <property type="match status" value="2"/>
</dbReference>
<dbReference type="Proteomes" id="UP000179047">
    <property type="component" value="Unassembled WGS sequence"/>
</dbReference>
<dbReference type="STRING" id="1802701.A3A33_01450"/>
<sequence length="352" mass="39151">MQAPHKNLLIITQKVDEDDDLLGSFVGWIGEFAKHFEHVHVITLGAGTPILPSNVFVHSLGKEHGAGKIIQTMRLVRYLWKYGRNCTAYFSHMSPIFAIIAWPFARLRGAKNVLWYLHRSVTARLRLALFLSDTLVTASKASLRIQSPKIIEVGHGIDIQKFATQREWTSATRIISVGRISPIKNFETLLYAVQTLHAARYTLHVTIVGRPVMPGDHAYFEKIKKIGGAEFVGFVPYSEIANYYRDADIAVNLAPTGGIDKVVLEAMASGCVVLVSNEAFRPYLGSYADELIIDRNDPQAVADAILNIQNKTTEELKAISRILVDCVRSEHALGATIKEIALIIVSQEQHLI</sequence>
<gene>
    <name evidence="2" type="ORF">A3A33_01450</name>
</gene>
<dbReference type="PANTHER" id="PTHR46401:SF2">
    <property type="entry name" value="GLYCOSYLTRANSFERASE WBBK-RELATED"/>
    <property type="match status" value="1"/>
</dbReference>
<dbReference type="GO" id="GO:0016757">
    <property type="term" value="F:glycosyltransferase activity"/>
    <property type="evidence" value="ECO:0007669"/>
    <property type="project" value="TreeGrafter"/>
</dbReference>